<accession>G3GSE3</accession>
<feature type="region of interest" description="Disordered" evidence="1">
    <location>
        <begin position="1"/>
        <end position="38"/>
    </location>
</feature>
<dbReference type="AlphaFoldDB" id="G3GSE3"/>
<evidence type="ECO:0000313" key="2">
    <source>
        <dbReference type="EMBL" id="EGV94694.1"/>
    </source>
</evidence>
<dbReference type="EMBL" id="JH000789">
    <property type="protein sequence ID" value="EGW11438.1"/>
    <property type="molecule type" value="Genomic_DNA"/>
</dbReference>
<organism evidence="2 4">
    <name type="scientific">Cricetulus griseus</name>
    <name type="common">Chinese hamster</name>
    <name type="synonym">Cricetulus barabensis griseus</name>
    <dbReference type="NCBI Taxonomy" id="10029"/>
    <lineage>
        <taxon>Eukaryota</taxon>
        <taxon>Metazoa</taxon>
        <taxon>Chordata</taxon>
        <taxon>Craniata</taxon>
        <taxon>Vertebrata</taxon>
        <taxon>Euteleostomi</taxon>
        <taxon>Mammalia</taxon>
        <taxon>Eutheria</taxon>
        <taxon>Euarchontoglires</taxon>
        <taxon>Glires</taxon>
        <taxon>Rodentia</taxon>
        <taxon>Myomorpha</taxon>
        <taxon>Muroidea</taxon>
        <taxon>Cricetidae</taxon>
        <taxon>Cricetinae</taxon>
        <taxon>Cricetulus</taxon>
    </lineage>
</organism>
<dbReference type="Proteomes" id="UP000001075">
    <property type="component" value="Unassembled WGS sequence"/>
</dbReference>
<evidence type="ECO:0000313" key="4">
    <source>
        <dbReference type="Proteomes" id="UP000001075"/>
    </source>
</evidence>
<name>G3GSE3_CRIGR</name>
<evidence type="ECO:0000313" key="3">
    <source>
        <dbReference type="EMBL" id="EGW11438.1"/>
    </source>
</evidence>
<sequence length="71" mass="8207">MKDFRINKEITKKKNNPLTLRTGRPDLKPNQGHNDPSPWNFLAGRYNSLTRPQDNLTEYQEFLEGHPALGS</sequence>
<reference evidence="2" key="2">
    <citation type="submission" date="2011-08" db="EMBL/GenBank/DDBJ databases">
        <title>The genomic sequence of the Chinese hamster ovary CHO-K1 cell line.</title>
        <authorList>
            <person name="Xu X."/>
            <person name="Nagarajan H."/>
            <person name="Lewis N.E."/>
            <person name="Pan S."/>
            <person name="Cai Z."/>
            <person name="Liu X."/>
            <person name="Chen W."/>
            <person name="Xie M."/>
            <person name="Wang W."/>
            <person name="Hammond S."/>
            <person name="Andersen M.R."/>
            <person name="Neff N."/>
            <person name="Passarelli B."/>
            <person name="Koh W."/>
            <person name="Fan C.H."/>
            <person name="Wang J."/>
            <person name="Gui Y."/>
            <person name="Lee K.H."/>
            <person name="Betenbaugh M.J."/>
            <person name="Quake S.R."/>
            <person name="Famili I."/>
            <person name="Palsson B.O."/>
            <person name="Wang J."/>
        </authorList>
    </citation>
    <scope>NUCLEOTIDE SEQUENCE</scope>
</reference>
<gene>
    <name evidence="2" type="ORF">I79_000466</name>
    <name evidence="3" type="ORF">I79_015048</name>
</gene>
<feature type="compositionally biased region" description="Basic and acidic residues" evidence="1">
    <location>
        <begin position="1"/>
        <end position="12"/>
    </location>
</feature>
<evidence type="ECO:0000256" key="1">
    <source>
        <dbReference type="SAM" id="MobiDB-lite"/>
    </source>
</evidence>
<reference evidence="4" key="1">
    <citation type="journal article" date="2011" name="Nat. Biotechnol.">
        <title>The genomic sequence of the Chinese hamster ovary (CHO)-K1 cell line.</title>
        <authorList>
            <person name="Xu X."/>
            <person name="Nagarajan H."/>
            <person name="Lewis N.E."/>
            <person name="Pan S."/>
            <person name="Cai Z."/>
            <person name="Liu X."/>
            <person name="Chen W."/>
            <person name="Xie M."/>
            <person name="Wang W."/>
            <person name="Hammond S."/>
            <person name="Andersen M.R."/>
            <person name="Neff N."/>
            <person name="Passarelli B."/>
            <person name="Koh W."/>
            <person name="Fan H.C."/>
            <person name="Wang J."/>
            <person name="Gui Y."/>
            <person name="Lee K.H."/>
            <person name="Betenbaugh M.J."/>
            <person name="Quake S.R."/>
            <person name="Famili I."/>
            <person name="Palsson B.O."/>
            <person name="Wang J."/>
        </authorList>
    </citation>
    <scope>NUCLEOTIDE SEQUENCE [LARGE SCALE GENOMIC DNA]</scope>
    <source>
        <strain evidence="4">CHO K1 cell line</strain>
    </source>
</reference>
<proteinExistence type="predicted"/>
<dbReference type="EMBL" id="JH000009">
    <property type="protein sequence ID" value="EGV94694.1"/>
    <property type="molecule type" value="Genomic_DNA"/>
</dbReference>
<protein>
    <submittedName>
        <fullName evidence="2">Uncharacterized protein</fullName>
    </submittedName>
</protein>